<name>A0A381WZU6_9ZZZZ</name>
<evidence type="ECO:0000313" key="2">
    <source>
        <dbReference type="EMBL" id="SVA57970.1"/>
    </source>
</evidence>
<dbReference type="Pfam" id="PF13561">
    <property type="entry name" value="adh_short_C2"/>
    <property type="match status" value="1"/>
</dbReference>
<dbReference type="EMBL" id="UINC01013412">
    <property type="protein sequence ID" value="SVA57970.1"/>
    <property type="molecule type" value="Genomic_DNA"/>
</dbReference>
<dbReference type="InterPro" id="IPR002347">
    <property type="entry name" value="SDR_fam"/>
</dbReference>
<reference evidence="2" key="1">
    <citation type="submission" date="2018-05" db="EMBL/GenBank/DDBJ databases">
        <authorList>
            <person name="Lanie J.A."/>
            <person name="Ng W.-L."/>
            <person name="Kazmierczak K.M."/>
            <person name="Andrzejewski T.M."/>
            <person name="Davidsen T.M."/>
            <person name="Wayne K.J."/>
            <person name="Tettelin H."/>
            <person name="Glass J.I."/>
            <person name="Rusch D."/>
            <person name="Podicherti R."/>
            <person name="Tsui H.-C.T."/>
            <person name="Winkler M.E."/>
        </authorList>
    </citation>
    <scope>NUCLEOTIDE SEQUENCE</scope>
</reference>
<sequence length="261" mass="28327">MQIDLSKKTALITGSGRGIGRACAIELAKSGANIIINDRPESPDLAKTKLEIQKLGVQCEAVPADVFTRSGCESLMAGALEKFSSVDILISTTAFAGTRQSFLKYDHEDFEKGINGTLIGGFHMSQLVARQMVSITIHGKILFISSVHAEMPFAQCAAYGSAKAGLNHLMRTISVELSQHRINVNAIQPGWIDTPGERNHFSEDEILQEGPLLPWGRLGRPEEIGKAACFLVSDQADYITGTILTVDGGFLYKDCQSPFRD</sequence>
<dbReference type="PRINTS" id="PR00081">
    <property type="entry name" value="GDHRDH"/>
</dbReference>
<comment type="similarity">
    <text evidence="1">Belongs to the short-chain dehydrogenases/reductases (SDR) family.</text>
</comment>
<dbReference type="InterPro" id="IPR036291">
    <property type="entry name" value="NAD(P)-bd_dom_sf"/>
</dbReference>
<gene>
    <name evidence="2" type="ORF">METZ01_LOCUS110824</name>
</gene>
<dbReference type="InterPro" id="IPR020904">
    <property type="entry name" value="Sc_DH/Rdtase_CS"/>
</dbReference>
<evidence type="ECO:0008006" key="3">
    <source>
        <dbReference type="Google" id="ProtNLM"/>
    </source>
</evidence>
<accession>A0A381WZU6</accession>
<dbReference type="PANTHER" id="PTHR42879">
    <property type="entry name" value="3-OXOACYL-(ACYL-CARRIER-PROTEIN) REDUCTASE"/>
    <property type="match status" value="1"/>
</dbReference>
<dbReference type="FunFam" id="3.40.50.720:FF:000084">
    <property type="entry name" value="Short-chain dehydrogenase reductase"/>
    <property type="match status" value="1"/>
</dbReference>
<dbReference type="PROSITE" id="PS00061">
    <property type="entry name" value="ADH_SHORT"/>
    <property type="match status" value="1"/>
</dbReference>
<dbReference type="GO" id="GO:0032787">
    <property type="term" value="P:monocarboxylic acid metabolic process"/>
    <property type="evidence" value="ECO:0007669"/>
    <property type="project" value="UniProtKB-ARBA"/>
</dbReference>
<organism evidence="2">
    <name type="scientific">marine metagenome</name>
    <dbReference type="NCBI Taxonomy" id="408172"/>
    <lineage>
        <taxon>unclassified sequences</taxon>
        <taxon>metagenomes</taxon>
        <taxon>ecological metagenomes</taxon>
    </lineage>
</organism>
<dbReference type="SUPFAM" id="SSF51735">
    <property type="entry name" value="NAD(P)-binding Rossmann-fold domains"/>
    <property type="match status" value="1"/>
</dbReference>
<dbReference type="AlphaFoldDB" id="A0A381WZU6"/>
<dbReference type="Gene3D" id="3.40.50.720">
    <property type="entry name" value="NAD(P)-binding Rossmann-like Domain"/>
    <property type="match status" value="1"/>
</dbReference>
<protein>
    <recommendedName>
        <fullName evidence="3">Glucose 1-dehydrogenase</fullName>
    </recommendedName>
</protein>
<evidence type="ECO:0000256" key="1">
    <source>
        <dbReference type="ARBA" id="ARBA00006484"/>
    </source>
</evidence>
<dbReference type="CDD" id="cd05233">
    <property type="entry name" value="SDR_c"/>
    <property type="match status" value="1"/>
</dbReference>
<dbReference type="InterPro" id="IPR050259">
    <property type="entry name" value="SDR"/>
</dbReference>
<proteinExistence type="inferred from homology"/>